<dbReference type="Proteomes" id="UP000230069">
    <property type="component" value="Unassembled WGS sequence"/>
</dbReference>
<dbReference type="PANTHER" id="PTHR10688:SF14">
    <property type="entry name" value="PWWP DOMAIN-CONTAINING PROTEIN"/>
    <property type="match status" value="1"/>
</dbReference>
<dbReference type="PROSITE" id="PS50812">
    <property type="entry name" value="PWWP"/>
    <property type="match status" value="1"/>
</dbReference>
<keyword evidence="2" id="KW-1133">Transmembrane helix</keyword>
<dbReference type="Gene3D" id="2.30.30.140">
    <property type="match status" value="1"/>
</dbReference>
<evidence type="ECO:0000256" key="1">
    <source>
        <dbReference type="SAM" id="MobiDB-lite"/>
    </source>
</evidence>
<keyword evidence="2" id="KW-0472">Membrane</keyword>
<feature type="domain" description="PWWP" evidence="3">
    <location>
        <begin position="253"/>
        <end position="303"/>
    </location>
</feature>
<dbReference type="InterPro" id="IPR052657">
    <property type="entry name" value="PDP_family_Arabidopsis"/>
</dbReference>
<dbReference type="PANTHER" id="PTHR10688">
    <property type="entry name" value="PWWP DOMAIN-CONTAINING PROTEIN"/>
    <property type="match status" value="1"/>
</dbReference>
<dbReference type="OrthoDB" id="5964980at2759"/>
<reference evidence="4 5" key="1">
    <citation type="submission" date="2017-09" db="EMBL/GenBank/DDBJ databases">
        <title>WGS assembly of Aquilegia coerulea Goldsmith.</title>
        <authorList>
            <person name="Hodges S."/>
            <person name="Kramer E."/>
            <person name="Nordborg M."/>
            <person name="Tomkins J."/>
            <person name="Borevitz J."/>
            <person name="Derieg N."/>
            <person name="Yan J."/>
            <person name="Mihaltcheva S."/>
            <person name="Hayes R.D."/>
            <person name="Rokhsar D."/>
        </authorList>
    </citation>
    <scope>NUCLEOTIDE SEQUENCE [LARGE SCALE GENOMIC DNA]</scope>
    <source>
        <strain evidence="5">cv. Goldsmith</strain>
    </source>
</reference>
<feature type="transmembrane region" description="Helical" evidence="2">
    <location>
        <begin position="59"/>
        <end position="85"/>
    </location>
</feature>
<gene>
    <name evidence="4" type="ORF">AQUCO_00901097v1</name>
</gene>
<feature type="non-terminal residue" evidence="4">
    <location>
        <position position="1"/>
    </location>
</feature>
<sequence length="448" mass="50652">KQAKREQRRERAKKPINQTWPARKRKTILSRCVLVVVFVVPVDSLPFKHQLQFPIPNLSLLGLFNLSLSLFSLSPSLQLSLKSLFSMVKNKMKKKNREETRQQICVPKSCQQPRSHGSKRRTDFSHFFSSSSSPLLPRLQGCSKFERLANKDTLSSITTSTIDEHCQAPPSIIEELPKFSVVQCNTSQNGVGISTNSMGVTSTQIDSSHEELPDACTNRINVQNKSGDGAILLSSPNKSTSQLTECSDLQATPGTIMWARTSHQIWWPAKIVEGRSSPVSINDQGACGHVLVQYYGNDELAWVDPVGDLSEFDECFEERSCNPMEAFQDALKQALHLKDHLVSSIQLDRSPDRLMDRSQHESDSTLFYISTPVAQSNKWIESSSSREEDDYRERRRGKRQRKPKLHFDEVAFHNKSMKRMRRLRIMRFLGLVAPVGSPFSLASSISNC</sequence>
<feature type="transmembrane region" description="Helical" evidence="2">
    <location>
        <begin position="28"/>
        <end position="47"/>
    </location>
</feature>
<evidence type="ECO:0000259" key="3">
    <source>
        <dbReference type="PROSITE" id="PS50812"/>
    </source>
</evidence>
<dbReference type="CDD" id="cd05162">
    <property type="entry name" value="PWWP"/>
    <property type="match status" value="1"/>
</dbReference>
<evidence type="ECO:0000256" key="2">
    <source>
        <dbReference type="SAM" id="Phobius"/>
    </source>
</evidence>
<dbReference type="SUPFAM" id="SSF63748">
    <property type="entry name" value="Tudor/PWWP/MBT"/>
    <property type="match status" value="1"/>
</dbReference>
<feature type="region of interest" description="Disordered" evidence="1">
    <location>
        <begin position="109"/>
        <end position="134"/>
    </location>
</feature>
<keyword evidence="2" id="KW-0812">Transmembrane</keyword>
<feature type="compositionally biased region" description="Basic and acidic residues" evidence="1">
    <location>
        <begin position="384"/>
        <end position="393"/>
    </location>
</feature>
<feature type="region of interest" description="Disordered" evidence="1">
    <location>
        <begin position="379"/>
        <end position="401"/>
    </location>
</feature>
<name>A0A2G5EGP6_AQUCA</name>
<keyword evidence="5" id="KW-1185">Reference proteome</keyword>
<dbReference type="InterPro" id="IPR000313">
    <property type="entry name" value="PWWP_dom"/>
</dbReference>
<dbReference type="Pfam" id="PF00855">
    <property type="entry name" value="PWWP"/>
    <property type="match status" value="1"/>
</dbReference>
<proteinExistence type="predicted"/>
<accession>A0A2G5EGP6</accession>
<evidence type="ECO:0000313" key="4">
    <source>
        <dbReference type="EMBL" id="PIA54954.1"/>
    </source>
</evidence>
<dbReference type="AlphaFoldDB" id="A0A2G5EGP6"/>
<organism evidence="4 5">
    <name type="scientific">Aquilegia coerulea</name>
    <name type="common">Rocky mountain columbine</name>
    <dbReference type="NCBI Taxonomy" id="218851"/>
    <lineage>
        <taxon>Eukaryota</taxon>
        <taxon>Viridiplantae</taxon>
        <taxon>Streptophyta</taxon>
        <taxon>Embryophyta</taxon>
        <taxon>Tracheophyta</taxon>
        <taxon>Spermatophyta</taxon>
        <taxon>Magnoliopsida</taxon>
        <taxon>Ranunculales</taxon>
        <taxon>Ranunculaceae</taxon>
        <taxon>Thalictroideae</taxon>
        <taxon>Aquilegia</taxon>
    </lineage>
</organism>
<protein>
    <recommendedName>
        <fullName evidence="3">PWWP domain-containing protein</fullName>
    </recommendedName>
</protein>
<dbReference type="EMBL" id="KZ305026">
    <property type="protein sequence ID" value="PIA54954.1"/>
    <property type="molecule type" value="Genomic_DNA"/>
</dbReference>
<feature type="transmembrane region" description="Helical" evidence="2">
    <location>
        <begin position="425"/>
        <end position="445"/>
    </location>
</feature>
<evidence type="ECO:0000313" key="5">
    <source>
        <dbReference type="Proteomes" id="UP000230069"/>
    </source>
</evidence>